<keyword evidence="6 9" id="KW-0472">Membrane</keyword>
<dbReference type="AlphaFoldDB" id="A0A401SA85"/>
<evidence type="ECO:0000256" key="6">
    <source>
        <dbReference type="ARBA" id="ARBA00023136"/>
    </source>
</evidence>
<evidence type="ECO:0000259" key="11">
    <source>
        <dbReference type="PROSITE" id="PS50835"/>
    </source>
</evidence>
<keyword evidence="4" id="KW-0677">Repeat</keyword>
<feature type="domain" description="Ig-like" evidence="11">
    <location>
        <begin position="414"/>
        <end position="520"/>
    </location>
</feature>
<evidence type="ECO:0000313" key="13">
    <source>
        <dbReference type="Proteomes" id="UP000287033"/>
    </source>
</evidence>
<dbReference type="PROSITE" id="PS50835">
    <property type="entry name" value="IG_LIKE"/>
    <property type="match status" value="6"/>
</dbReference>
<keyword evidence="3 10" id="KW-0732">Signal</keyword>
<name>A0A401SA85_CHIPU</name>
<proteinExistence type="predicted"/>
<dbReference type="PANTHER" id="PTHR12207:SF21">
    <property type="entry name" value="IMMUNOGLOBULIN SUPERFAMILY MEMBER 3"/>
    <property type="match status" value="1"/>
</dbReference>
<evidence type="ECO:0000313" key="12">
    <source>
        <dbReference type="EMBL" id="GCC27317.1"/>
    </source>
</evidence>
<comment type="caution">
    <text evidence="12">The sequence shown here is derived from an EMBL/GenBank/DDBJ whole genome shotgun (WGS) entry which is preliminary data.</text>
</comment>
<feature type="domain" description="Ig-like" evidence="11">
    <location>
        <begin position="839"/>
        <end position="946"/>
    </location>
</feature>
<dbReference type="EMBL" id="BEZZ01000160">
    <property type="protein sequence ID" value="GCC27317.1"/>
    <property type="molecule type" value="Genomic_DNA"/>
</dbReference>
<dbReference type="Gene3D" id="2.60.40.10">
    <property type="entry name" value="Immunoglobulins"/>
    <property type="match status" value="6"/>
</dbReference>
<keyword evidence="2 9" id="KW-0812">Transmembrane</keyword>
<keyword evidence="13" id="KW-1185">Reference proteome</keyword>
<evidence type="ECO:0000256" key="9">
    <source>
        <dbReference type="SAM" id="Phobius"/>
    </source>
</evidence>
<evidence type="ECO:0000256" key="1">
    <source>
        <dbReference type="ARBA" id="ARBA00004479"/>
    </source>
</evidence>
<dbReference type="InterPro" id="IPR003599">
    <property type="entry name" value="Ig_sub"/>
</dbReference>
<evidence type="ECO:0000256" key="7">
    <source>
        <dbReference type="ARBA" id="ARBA00023157"/>
    </source>
</evidence>
<dbReference type="FunFam" id="2.60.40.10:FF:000191">
    <property type="entry name" value="Immunoglobulin superfamily member 3"/>
    <property type="match status" value="1"/>
</dbReference>
<dbReference type="InterPro" id="IPR013106">
    <property type="entry name" value="Ig_V-set"/>
</dbReference>
<dbReference type="GO" id="GO:0016020">
    <property type="term" value="C:membrane"/>
    <property type="evidence" value="ECO:0007669"/>
    <property type="project" value="UniProtKB-SubCell"/>
</dbReference>
<evidence type="ECO:0000256" key="8">
    <source>
        <dbReference type="ARBA" id="ARBA00023319"/>
    </source>
</evidence>
<feature type="domain" description="Ig-like" evidence="11">
    <location>
        <begin position="289"/>
        <end position="408"/>
    </location>
</feature>
<dbReference type="OrthoDB" id="9890427at2759"/>
<accession>A0A401SA85</accession>
<dbReference type="InterPro" id="IPR051102">
    <property type="entry name" value="IgSF_V-set/TM_domain"/>
</dbReference>
<feature type="domain" description="Ig-like" evidence="11">
    <location>
        <begin position="682"/>
        <end position="794"/>
    </location>
</feature>
<evidence type="ECO:0000256" key="2">
    <source>
        <dbReference type="ARBA" id="ARBA00022692"/>
    </source>
</evidence>
<feature type="domain" description="Ig-like" evidence="11">
    <location>
        <begin position="154"/>
        <end position="256"/>
    </location>
</feature>
<dbReference type="FunFam" id="2.60.40.10:FF:000491">
    <property type="entry name" value="Immunoglobulin superfamily, member 3"/>
    <property type="match status" value="1"/>
</dbReference>
<evidence type="ECO:0000256" key="5">
    <source>
        <dbReference type="ARBA" id="ARBA00022989"/>
    </source>
</evidence>
<feature type="transmembrane region" description="Helical" evidence="9">
    <location>
        <begin position="975"/>
        <end position="999"/>
    </location>
</feature>
<organism evidence="12 13">
    <name type="scientific">Chiloscyllium punctatum</name>
    <name type="common">Brownbanded bambooshark</name>
    <name type="synonym">Hemiscyllium punctatum</name>
    <dbReference type="NCBI Taxonomy" id="137246"/>
    <lineage>
        <taxon>Eukaryota</taxon>
        <taxon>Metazoa</taxon>
        <taxon>Chordata</taxon>
        <taxon>Craniata</taxon>
        <taxon>Vertebrata</taxon>
        <taxon>Chondrichthyes</taxon>
        <taxon>Elasmobranchii</taxon>
        <taxon>Galeomorphii</taxon>
        <taxon>Galeoidea</taxon>
        <taxon>Orectolobiformes</taxon>
        <taxon>Hemiscylliidae</taxon>
        <taxon>Chiloscyllium</taxon>
    </lineage>
</organism>
<dbReference type="Pfam" id="PF07686">
    <property type="entry name" value="V-set"/>
    <property type="match status" value="4"/>
</dbReference>
<dbReference type="OMA" id="CDVSGYQ"/>
<feature type="chain" id="PRO_5019277856" description="Ig-like domain-containing protein" evidence="10">
    <location>
        <begin position="31"/>
        <end position="1033"/>
    </location>
</feature>
<dbReference type="SUPFAM" id="SSF48726">
    <property type="entry name" value="Immunoglobulin"/>
    <property type="match status" value="6"/>
</dbReference>
<evidence type="ECO:0000256" key="3">
    <source>
        <dbReference type="ARBA" id="ARBA00022729"/>
    </source>
</evidence>
<keyword evidence="7" id="KW-1015">Disulfide bond</keyword>
<keyword evidence="5 9" id="KW-1133">Transmembrane helix</keyword>
<dbReference type="InterPro" id="IPR013783">
    <property type="entry name" value="Ig-like_fold"/>
</dbReference>
<dbReference type="InterPro" id="IPR007110">
    <property type="entry name" value="Ig-like_dom"/>
</dbReference>
<dbReference type="PANTHER" id="PTHR12207">
    <property type="entry name" value="V-SET AND TRANSMEMBRANE DOMAIN-CONTAINING PROTEIN"/>
    <property type="match status" value="1"/>
</dbReference>
<dbReference type="SMART" id="SM00406">
    <property type="entry name" value="IGv"/>
    <property type="match status" value="4"/>
</dbReference>
<dbReference type="STRING" id="137246.A0A401SA85"/>
<feature type="signal peptide" evidence="10">
    <location>
        <begin position="1"/>
        <end position="30"/>
    </location>
</feature>
<sequence length="1033" mass="116896">MEQSCFKETYLKIGTLLVFSLILSLDSCSAQRQVKVQKGPLVRAEGHHITIQCDVSGYQGSPEQNFEWSLFRPDKPTLKIQIISTNDPVFSYAVFGGRVQKNEIYFERLKGDSVLLHITKLQKSDEGTYECATPSTDNVYWGSYSALTNLTVIPDTLSATLAPQTLDKVEGDSLELVCEVSKETSQHTHVAVTWYIQKGDQNLTVISLTKDFILRSGDSYKQRQASGDVRLDKIGATSFKLTISKLQMSDQGDYFCEGAEWIQDLNKSWYGLSSKNTEGTTVNVKSIGNQFLALIQATEVNINVGGSLEIFCTIEAQNFPERFFSVAWFLNNREIIRIGPNAVPSFRGDYNMRESLGKVVVHKKSERVYVLKMYQIQVEDGGSYYCQAEESEKISSAAFSTNKSKEITITVQRPQANLKVIIDSSMTEVLEGDSIQFTCDIHSASAAYGQLSITWQMTNNQNQNSDVIGMNQAGIQVTYQPYQERVISNDIRMARVKSNSFTLDIYNAQTSDQGQYACKVMEWEAESNGNWHLIGEYVSDKKAVTIKSLESNFQVTAITRTPTVKYYGTFELQCFIRPVDITHVPASVTWKFQPANSNDSYNLVTFTHDTAIKWGHVAENFKGKMIVVKSVSNAVRLSVSRASKLEAGKFLCIAELWGRRNANKWVQKASRTSNILEVKVRPPACLLQLTKQVTTIHRRINDITELECKILARTQNDSQFSVTWLFSKTQGPNVKGENLLKIDRNNIVQYYGELLTNSQKKMKFQDEKPSSDVYKLMILKTDMNDSGNYYCHVTEWLLDPNNIWYKVGENTSAMTIVKVHTADVNLQLSNNNVTLLGNENAAVELECQIINQTQRQSQFSVTWYFQNADNPNTMETALLKTDQNNILQYFGDLQIDPQKMMKFQSIKTSSNTYKLIIQKVVQSDSGVYFCDVEEWVSAPQNEWVIQGHARSGSTVLQVQIPGATLHSKACASSSLFYFIFIYPFIVILALIVVALYFYLRPKKPQKPINEKSLWTPIETFIDDPKSEEEENIK</sequence>
<protein>
    <recommendedName>
        <fullName evidence="11">Ig-like domain-containing protein</fullName>
    </recommendedName>
</protein>
<evidence type="ECO:0000256" key="10">
    <source>
        <dbReference type="SAM" id="SignalP"/>
    </source>
</evidence>
<comment type="subcellular location">
    <subcellularLocation>
        <location evidence="1">Membrane</location>
        <topology evidence="1">Single-pass type I membrane protein</topology>
    </subcellularLocation>
</comment>
<reference evidence="12 13" key="1">
    <citation type="journal article" date="2018" name="Nat. Ecol. Evol.">
        <title>Shark genomes provide insights into elasmobranch evolution and the origin of vertebrates.</title>
        <authorList>
            <person name="Hara Y"/>
            <person name="Yamaguchi K"/>
            <person name="Onimaru K"/>
            <person name="Kadota M"/>
            <person name="Koyanagi M"/>
            <person name="Keeley SD"/>
            <person name="Tatsumi K"/>
            <person name="Tanaka K"/>
            <person name="Motone F"/>
            <person name="Kageyama Y"/>
            <person name="Nozu R"/>
            <person name="Adachi N"/>
            <person name="Nishimura O"/>
            <person name="Nakagawa R"/>
            <person name="Tanegashima C"/>
            <person name="Kiyatake I"/>
            <person name="Matsumoto R"/>
            <person name="Murakumo K"/>
            <person name="Nishida K"/>
            <person name="Terakita A"/>
            <person name="Kuratani S"/>
            <person name="Sato K"/>
            <person name="Hyodo S Kuraku.S."/>
        </authorList>
    </citation>
    <scope>NUCLEOTIDE SEQUENCE [LARGE SCALE GENOMIC DNA]</scope>
</reference>
<keyword evidence="8" id="KW-0393">Immunoglobulin domain</keyword>
<dbReference type="Proteomes" id="UP000287033">
    <property type="component" value="Unassembled WGS sequence"/>
</dbReference>
<dbReference type="CDD" id="cd00099">
    <property type="entry name" value="IgV"/>
    <property type="match status" value="1"/>
</dbReference>
<dbReference type="InterPro" id="IPR036179">
    <property type="entry name" value="Ig-like_dom_sf"/>
</dbReference>
<evidence type="ECO:0000256" key="4">
    <source>
        <dbReference type="ARBA" id="ARBA00022737"/>
    </source>
</evidence>
<dbReference type="SMART" id="SM00409">
    <property type="entry name" value="IG"/>
    <property type="match status" value="7"/>
</dbReference>
<feature type="domain" description="Ig-like" evidence="11">
    <location>
        <begin position="45"/>
        <end position="148"/>
    </location>
</feature>
<gene>
    <name evidence="12" type="ORF">chiPu_0005741</name>
</gene>